<organism evidence="1 2">
    <name type="scientific">Halorussus caseinilyticus</name>
    <dbReference type="NCBI Taxonomy" id="3034025"/>
    <lineage>
        <taxon>Archaea</taxon>
        <taxon>Methanobacteriati</taxon>
        <taxon>Methanobacteriota</taxon>
        <taxon>Stenosarchaea group</taxon>
        <taxon>Halobacteria</taxon>
        <taxon>Halobacteriales</taxon>
        <taxon>Haladaptataceae</taxon>
        <taxon>Halorussus</taxon>
    </lineage>
</organism>
<keyword evidence="2" id="KW-1185">Reference proteome</keyword>
<gene>
    <name evidence="1" type="ORF">ACFQJ6_06865</name>
</gene>
<reference evidence="1 2" key="1">
    <citation type="journal article" date="2019" name="Int. J. Syst. Evol. Microbiol.">
        <title>The Global Catalogue of Microorganisms (GCM) 10K type strain sequencing project: providing services to taxonomists for standard genome sequencing and annotation.</title>
        <authorList>
            <consortium name="The Broad Institute Genomics Platform"/>
            <consortium name="The Broad Institute Genome Sequencing Center for Infectious Disease"/>
            <person name="Wu L."/>
            <person name="Ma J."/>
        </authorList>
    </citation>
    <scope>NUCLEOTIDE SEQUENCE [LARGE SCALE GENOMIC DNA]</scope>
    <source>
        <strain evidence="1 2">DT72</strain>
    </source>
</reference>
<comment type="caution">
    <text evidence="1">The sequence shown here is derived from an EMBL/GenBank/DDBJ whole genome shotgun (WGS) entry which is preliminary data.</text>
</comment>
<accession>A0ABD5WLX1</accession>
<proteinExistence type="predicted"/>
<sequence length="51" mass="5713">MGGDEIRIRVRCRDCSFEKVVSVDADETPADVLIEHGQRTGHTLSLDRISE</sequence>
<name>A0ABD5WLX1_9EURY</name>
<protein>
    <submittedName>
        <fullName evidence="1">Uncharacterized protein</fullName>
    </submittedName>
</protein>
<dbReference type="RefSeq" id="WP_276279002.1">
    <property type="nucleotide sequence ID" value="NZ_CP119809.1"/>
</dbReference>
<dbReference type="AlphaFoldDB" id="A0ABD5WLX1"/>
<evidence type="ECO:0000313" key="2">
    <source>
        <dbReference type="Proteomes" id="UP001596407"/>
    </source>
</evidence>
<evidence type="ECO:0000313" key="1">
    <source>
        <dbReference type="EMBL" id="MFC7079890.1"/>
    </source>
</evidence>
<dbReference type="GeneID" id="79303555"/>
<dbReference type="Proteomes" id="UP001596407">
    <property type="component" value="Unassembled WGS sequence"/>
</dbReference>
<dbReference type="EMBL" id="JBHSZH010000005">
    <property type="protein sequence ID" value="MFC7079890.1"/>
    <property type="molecule type" value="Genomic_DNA"/>
</dbReference>